<dbReference type="AlphaFoldDB" id="I6ZE81"/>
<keyword evidence="3" id="KW-1185">Reference proteome</keyword>
<accession>I6ZE81</accession>
<protein>
    <submittedName>
        <fullName evidence="2">Uncharacterized protein</fullName>
    </submittedName>
</protein>
<feature type="signal peptide" evidence="1">
    <location>
        <begin position="1"/>
        <end position="19"/>
    </location>
</feature>
<evidence type="ECO:0000256" key="1">
    <source>
        <dbReference type="SAM" id="SignalP"/>
    </source>
</evidence>
<dbReference type="Proteomes" id="UP000009005">
    <property type="component" value="Chromosome"/>
</dbReference>
<evidence type="ECO:0000313" key="2">
    <source>
        <dbReference type="EMBL" id="AFN64867.1"/>
    </source>
</evidence>
<gene>
    <name evidence="2" type="ordered locus">WEN_00300</name>
</gene>
<name>I6ZE81_MYCWM</name>
<dbReference type="PATRIC" id="fig|1197325.3.peg.67"/>
<feature type="chain" id="PRO_5003707042" evidence="1">
    <location>
        <begin position="20"/>
        <end position="179"/>
    </location>
</feature>
<proteinExistence type="predicted"/>
<dbReference type="EMBL" id="CP003703">
    <property type="protein sequence ID" value="AFN64867.1"/>
    <property type="molecule type" value="Genomic_DNA"/>
</dbReference>
<dbReference type="KEGG" id="mwe:WEN_00300"/>
<dbReference type="STRING" id="1197325.WEN_00300"/>
<organism evidence="2 3">
    <name type="scientific">Mycoplasma wenyonii (strain Massachusetts)</name>
    <name type="common">Eperythrozoon wenyonii</name>
    <dbReference type="NCBI Taxonomy" id="1197325"/>
    <lineage>
        <taxon>Bacteria</taxon>
        <taxon>Bacillati</taxon>
        <taxon>Mycoplasmatota</taxon>
        <taxon>Mollicutes</taxon>
        <taxon>Mycoplasmataceae</taxon>
        <taxon>Mycoplasma</taxon>
    </lineage>
</organism>
<reference evidence="2 3" key="1">
    <citation type="journal article" date="2012" name="J. Bacteriol.">
        <title>Complete genome sequence of Mycoplasma wenyonii strain Massachusetts.</title>
        <authorList>
            <person name="Dos Santos A.P."/>
            <person name="Guimaraes A.M."/>
            <person name="do Nascimento N.C."/>
            <person name="Sanmiguel P.J."/>
            <person name="Messick J.B."/>
        </authorList>
    </citation>
    <scope>NUCLEOTIDE SEQUENCE [LARGE SCALE GENOMIC DNA]</scope>
    <source>
        <strain evidence="2 3">Massachusetts</strain>
    </source>
</reference>
<keyword evidence="1" id="KW-0732">Signal</keyword>
<dbReference type="HOGENOM" id="CLU_1561255_0_0_14"/>
<sequence>MKILSMAGLAGTVSIPAGAFLYDCFGNSINNFLKEGVVSPQTLKEHCYLLLSAAEINKKDLIVCEIQKYLSYYIVDRGGEAVTVSEIDQVVSSSPGSYIGGDVIVELKKDKKKEPLSGVQEKNHVLSTLHILGKGGLKSKCKKIDGQVTNTWKLNCGNKLFIDLTRYEIRGDILSKSTR</sequence>
<evidence type="ECO:0000313" key="3">
    <source>
        <dbReference type="Proteomes" id="UP000009005"/>
    </source>
</evidence>